<dbReference type="InterPro" id="IPR037010">
    <property type="entry name" value="VitB12-dep_Met_synth_activ_sf"/>
</dbReference>
<organism evidence="1 2">
    <name type="scientific">Candidatus Borkfalkia faecavium</name>
    <dbReference type="NCBI Taxonomy" id="2838508"/>
    <lineage>
        <taxon>Bacteria</taxon>
        <taxon>Bacillati</taxon>
        <taxon>Bacillota</taxon>
        <taxon>Clostridia</taxon>
        <taxon>Christensenellales</taxon>
        <taxon>Christensenellaceae</taxon>
        <taxon>Candidatus Borkfalkia</taxon>
    </lineage>
</organism>
<dbReference type="Proteomes" id="UP000886847">
    <property type="component" value="Unassembled WGS sequence"/>
</dbReference>
<dbReference type="AlphaFoldDB" id="A0A9D2AUL8"/>
<evidence type="ECO:0008006" key="3">
    <source>
        <dbReference type="Google" id="ProtNLM"/>
    </source>
</evidence>
<name>A0A9D2AUL8_9FIRM</name>
<dbReference type="GO" id="GO:0008705">
    <property type="term" value="F:methionine synthase activity"/>
    <property type="evidence" value="ECO:0007669"/>
    <property type="project" value="InterPro"/>
</dbReference>
<evidence type="ECO:0000313" key="1">
    <source>
        <dbReference type="EMBL" id="HIX49706.1"/>
    </source>
</evidence>
<accession>A0A9D2AUL8</accession>
<dbReference type="EMBL" id="DXEW01000003">
    <property type="protein sequence ID" value="HIX49706.1"/>
    <property type="molecule type" value="Genomic_DNA"/>
</dbReference>
<gene>
    <name evidence="1" type="ORF">H9851_00280</name>
</gene>
<dbReference type="SUPFAM" id="SSF56507">
    <property type="entry name" value="Methionine synthase activation domain-like"/>
    <property type="match status" value="1"/>
</dbReference>
<reference evidence="1" key="1">
    <citation type="journal article" date="2021" name="PeerJ">
        <title>Extensive microbial diversity within the chicken gut microbiome revealed by metagenomics and culture.</title>
        <authorList>
            <person name="Gilroy R."/>
            <person name="Ravi A."/>
            <person name="Getino M."/>
            <person name="Pursley I."/>
            <person name="Horton D.L."/>
            <person name="Alikhan N.F."/>
            <person name="Baker D."/>
            <person name="Gharbi K."/>
            <person name="Hall N."/>
            <person name="Watson M."/>
            <person name="Adriaenssens E.M."/>
            <person name="Foster-Nyarko E."/>
            <person name="Jarju S."/>
            <person name="Secka A."/>
            <person name="Antonio M."/>
            <person name="Oren A."/>
            <person name="Chaudhuri R.R."/>
            <person name="La Ragione R."/>
            <person name="Hildebrand F."/>
            <person name="Pallen M.J."/>
        </authorList>
    </citation>
    <scope>NUCLEOTIDE SEQUENCE</scope>
    <source>
        <strain evidence="1">2189</strain>
    </source>
</reference>
<comment type="caution">
    <text evidence="1">The sequence shown here is derived from an EMBL/GenBank/DDBJ whole genome shotgun (WGS) entry which is preliminary data.</text>
</comment>
<evidence type="ECO:0000313" key="2">
    <source>
        <dbReference type="Proteomes" id="UP000886847"/>
    </source>
</evidence>
<protein>
    <recommendedName>
        <fullName evidence="3">AdoMet activation domain-containing protein</fullName>
    </recommendedName>
</protein>
<sequence length="214" mass="23360">MQIDRNEFLRYLGWRGQETDEAFTKKLDGAAKRCLELAAPRSVCRRFALTEEMELAGTGVFLEGKDIRAHLDGCREAFLFAATIGGEEERELTRLSAKSAFEALLFDTACSCAIESYCDDVCADLQKSCGKALLPRFSCGYGDFPLTAQKDICRLLRTDANIGLCCDESFLLTPRKSVTAVVGITDAPAPAEAKGCGHDCAACQMHGCAFRKES</sequence>
<proteinExistence type="predicted"/>
<dbReference type="Gene3D" id="3.40.109.40">
    <property type="match status" value="1"/>
</dbReference>
<reference evidence="1" key="2">
    <citation type="submission" date="2021-04" db="EMBL/GenBank/DDBJ databases">
        <authorList>
            <person name="Gilroy R."/>
        </authorList>
    </citation>
    <scope>NUCLEOTIDE SEQUENCE</scope>
    <source>
        <strain evidence="1">2189</strain>
    </source>
</reference>